<dbReference type="PANTHER" id="PTHR12419">
    <property type="entry name" value="OTU DOMAIN CONTAINING PROTEIN"/>
    <property type="match status" value="1"/>
</dbReference>
<protein>
    <recommendedName>
        <fullName evidence="3">OTU domain-containing protein</fullName>
    </recommendedName>
</protein>
<dbReference type="Gene3D" id="3.90.70.80">
    <property type="match status" value="1"/>
</dbReference>
<dbReference type="AlphaFoldDB" id="A0A8J4F564"/>
<dbReference type="Gene3D" id="3.10.450.50">
    <property type="match status" value="1"/>
</dbReference>
<dbReference type="Proteomes" id="UP000747399">
    <property type="component" value="Unassembled WGS sequence"/>
</dbReference>
<feature type="compositionally biased region" description="Polar residues" evidence="2">
    <location>
        <begin position="300"/>
        <end position="314"/>
    </location>
</feature>
<dbReference type="GO" id="GO:0016579">
    <property type="term" value="P:protein deubiquitination"/>
    <property type="evidence" value="ECO:0007669"/>
    <property type="project" value="TreeGrafter"/>
</dbReference>
<gene>
    <name evidence="4" type="ORF">Vafri_13190</name>
</gene>
<dbReference type="CDD" id="cd22771">
    <property type="entry name" value="OTU_plant_OTU7-like"/>
    <property type="match status" value="1"/>
</dbReference>
<organism evidence="4 5">
    <name type="scientific">Volvox africanus</name>
    <dbReference type="NCBI Taxonomy" id="51714"/>
    <lineage>
        <taxon>Eukaryota</taxon>
        <taxon>Viridiplantae</taxon>
        <taxon>Chlorophyta</taxon>
        <taxon>core chlorophytes</taxon>
        <taxon>Chlorophyceae</taxon>
        <taxon>CS clade</taxon>
        <taxon>Chlamydomonadales</taxon>
        <taxon>Volvocaceae</taxon>
        <taxon>Volvox</taxon>
    </lineage>
</organism>
<dbReference type="GO" id="GO:0004843">
    <property type="term" value="F:cysteine-type deubiquitinase activity"/>
    <property type="evidence" value="ECO:0007669"/>
    <property type="project" value="TreeGrafter"/>
</dbReference>
<comment type="similarity">
    <text evidence="1">Belongs to the peptidase C85 family.</text>
</comment>
<feature type="region of interest" description="Disordered" evidence="2">
    <location>
        <begin position="1"/>
        <end position="45"/>
    </location>
</feature>
<dbReference type="EMBL" id="BNCO01000029">
    <property type="protein sequence ID" value="GIL57992.1"/>
    <property type="molecule type" value="Genomic_DNA"/>
</dbReference>
<accession>A0A8J4F564</accession>
<dbReference type="InterPro" id="IPR050704">
    <property type="entry name" value="Peptidase_C85-like"/>
</dbReference>
<evidence type="ECO:0000313" key="5">
    <source>
        <dbReference type="Proteomes" id="UP000747399"/>
    </source>
</evidence>
<comment type="caution">
    <text evidence="4">The sequence shown here is derived from an EMBL/GenBank/DDBJ whole genome shotgun (WGS) entry which is preliminary data.</text>
</comment>
<name>A0A8J4F564_9CHLO</name>
<reference evidence="4" key="1">
    <citation type="journal article" date="2021" name="Proc. Natl. Acad. Sci. U.S.A.">
        <title>Three genomes in the algal genus Volvox reveal the fate of a haploid sex-determining region after a transition to homothallism.</title>
        <authorList>
            <person name="Yamamoto K."/>
            <person name="Hamaji T."/>
            <person name="Kawai-Toyooka H."/>
            <person name="Matsuzaki R."/>
            <person name="Takahashi F."/>
            <person name="Nishimura Y."/>
            <person name="Kawachi M."/>
            <person name="Noguchi H."/>
            <person name="Minakuchi Y."/>
            <person name="Umen J.G."/>
            <person name="Toyoda A."/>
            <person name="Nozaki H."/>
        </authorList>
    </citation>
    <scope>NUCLEOTIDE SEQUENCE</scope>
    <source>
        <strain evidence="4">NIES-3780</strain>
    </source>
</reference>
<evidence type="ECO:0000256" key="2">
    <source>
        <dbReference type="SAM" id="MobiDB-lite"/>
    </source>
</evidence>
<feature type="region of interest" description="Disordered" evidence="2">
    <location>
        <begin position="201"/>
        <end position="228"/>
    </location>
</feature>
<feature type="compositionally biased region" description="Basic and acidic residues" evidence="2">
    <location>
        <begin position="1"/>
        <end position="22"/>
    </location>
</feature>
<proteinExistence type="inferred from homology"/>
<dbReference type="Pfam" id="PF02338">
    <property type="entry name" value="OTU"/>
    <property type="match status" value="1"/>
</dbReference>
<evidence type="ECO:0000313" key="4">
    <source>
        <dbReference type="EMBL" id="GIL57992.1"/>
    </source>
</evidence>
<dbReference type="Pfam" id="PF02810">
    <property type="entry name" value="SEC-C"/>
    <property type="match status" value="1"/>
</dbReference>
<dbReference type="InterPro" id="IPR003323">
    <property type="entry name" value="OTU_dom"/>
</dbReference>
<dbReference type="InterPro" id="IPR004027">
    <property type="entry name" value="SEC_C_motif"/>
</dbReference>
<dbReference type="InterPro" id="IPR038765">
    <property type="entry name" value="Papain-like_cys_pep_sf"/>
</dbReference>
<feature type="region of interest" description="Disordered" evidence="2">
    <location>
        <begin position="266"/>
        <end position="358"/>
    </location>
</feature>
<dbReference type="SUPFAM" id="SSF103642">
    <property type="entry name" value="Sec-C motif"/>
    <property type="match status" value="1"/>
</dbReference>
<feature type="domain" description="OTU" evidence="3">
    <location>
        <begin position="62"/>
        <end position="186"/>
    </location>
</feature>
<dbReference type="SUPFAM" id="SSF54001">
    <property type="entry name" value="Cysteine proteinases"/>
    <property type="match status" value="1"/>
</dbReference>
<keyword evidence="5" id="KW-1185">Reference proteome</keyword>
<evidence type="ECO:0000259" key="3">
    <source>
        <dbReference type="PROSITE" id="PS50802"/>
    </source>
</evidence>
<sequence length="443" mass="45989">MTKKERISAKKSDTATKKKDSSTADAGKNKKTGKERCKGKGKYTESCGDGGDLGAELAALGLRIKEITGDGNCFFRALSDQLQGDERQHVQIRQRVVSYMVEHQEDFTPFVEDDESFDSYIARMKKDGVWAGYMEVVAASRCLQANLTIYQAGQPRWRVVHHPEDSAPMLHLSYHDGQHYNSVRCADDFGTGSPAPIVIRGDGTLAARPPPRQKAGDGNWDEKDERRVASSTACTDMALVCKALEEARGDVEAAIERVIEALAAEPSEAAEPGATVSTADPAVVPTPPPPSTTGIAGSTDPPSEQGNGSQSMGSNDIPASGTTSQGLAAVPASVQHDNAGGAAPSAASPPSPSGVVGKGIRVTSTRVTAGKVAARKAVGTAGGPSNNKPCPCGSHKKYKACCGPAAAAAERRRAAAAGNATAEVDSQTDAAPALVAQIAALVI</sequence>
<dbReference type="PANTHER" id="PTHR12419:SF7">
    <property type="entry name" value="OTU DOMAIN-CONTAINING PROTEIN 3"/>
    <property type="match status" value="1"/>
</dbReference>
<feature type="compositionally biased region" description="Low complexity" evidence="2">
    <location>
        <begin position="266"/>
        <end position="283"/>
    </location>
</feature>
<dbReference type="PROSITE" id="PS50802">
    <property type="entry name" value="OTU"/>
    <property type="match status" value="1"/>
</dbReference>
<evidence type="ECO:0000256" key="1">
    <source>
        <dbReference type="ARBA" id="ARBA00010407"/>
    </source>
</evidence>